<dbReference type="Proteomes" id="UP000887572">
    <property type="component" value="Unplaced"/>
</dbReference>
<feature type="region of interest" description="Disordered" evidence="1">
    <location>
        <begin position="1"/>
        <end position="37"/>
    </location>
</feature>
<keyword evidence="3" id="KW-1185">Reference proteome</keyword>
<keyword evidence="2" id="KW-0812">Transmembrane</keyword>
<evidence type="ECO:0000256" key="1">
    <source>
        <dbReference type="SAM" id="MobiDB-lite"/>
    </source>
</evidence>
<sequence length="151" mass="16494">MMMTTDRTRARARANGGSDDDDDDDYQTAENDNKCPDQQQARLVELLEQIAKTAQKPSIVRSENYPAFFLAMLIKTLLTVLLLLAVHVGLSTVEARWGYPGGGWGGYPRWGGGGWGGGYPRWGGGGWGGGYPRWGGGGWGGYPRWGGRRWA</sequence>
<feature type="transmembrane region" description="Helical" evidence="2">
    <location>
        <begin position="65"/>
        <end position="90"/>
    </location>
</feature>
<feature type="compositionally biased region" description="Acidic residues" evidence="1">
    <location>
        <begin position="18"/>
        <end position="27"/>
    </location>
</feature>
<evidence type="ECO:0000256" key="2">
    <source>
        <dbReference type="SAM" id="Phobius"/>
    </source>
</evidence>
<protein>
    <submittedName>
        <fullName evidence="4">Glycine-rich protein</fullName>
    </submittedName>
</protein>
<evidence type="ECO:0000313" key="4">
    <source>
        <dbReference type="WBParaSite" id="Gr19_v10_g8977.t2"/>
    </source>
</evidence>
<keyword evidence="2" id="KW-1133">Transmembrane helix</keyword>
<keyword evidence="2" id="KW-0472">Membrane</keyword>
<reference evidence="4" key="1">
    <citation type="submission" date="2022-11" db="UniProtKB">
        <authorList>
            <consortium name="WormBaseParasite"/>
        </authorList>
    </citation>
    <scope>IDENTIFICATION</scope>
</reference>
<organism evidence="3 4">
    <name type="scientific">Globodera rostochiensis</name>
    <name type="common">Golden nematode worm</name>
    <name type="synonym">Heterodera rostochiensis</name>
    <dbReference type="NCBI Taxonomy" id="31243"/>
    <lineage>
        <taxon>Eukaryota</taxon>
        <taxon>Metazoa</taxon>
        <taxon>Ecdysozoa</taxon>
        <taxon>Nematoda</taxon>
        <taxon>Chromadorea</taxon>
        <taxon>Rhabditida</taxon>
        <taxon>Tylenchina</taxon>
        <taxon>Tylenchomorpha</taxon>
        <taxon>Tylenchoidea</taxon>
        <taxon>Heteroderidae</taxon>
        <taxon>Heteroderinae</taxon>
        <taxon>Globodera</taxon>
    </lineage>
</organism>
<name>A0A914IDU5_GLORO</name>
<proteinExistence type="predicted"/>
<evidence type="ECO:0000313" key="3">
    <source>
        <dbReference type="Proteomes" id="UP000887572"/>
    </source>
</evidence>
<dbReference type="WBParaSite" id="Gr19_v10_g8977.t2">
    <property type="protein sequence ID" value="Gr19_v10_g8977.t2"/>
    <property type="gene ID" value="Gr19_v10_g8977"/>
</dbReference>
<dbReference type="AlphaFoldDB" id="A0A914IDU5"/>
<accession>A0A914IDU5</accession>